<dbReference type="Proteomes" id="UP000001625">
    <property type="component" value="Chromosome"/>
</dbReference>
<dbReference type="PROSITE" id="PS00648">
    <property type="entry name" value="RIBONUCLEASE_P"/>
    <property type="match status" value="1"/>
</dbReference>
<comment type="subunit">
    <text evidence="7">Consists of a catalytic RNA component (M1 or rnpB) and a protein subunit.</text>
</comment>
<dbReference type="HAMAP" id="MF_00227">
    <property type="entry name" value="RNase_P"/>
    <property type="match status" value="1"/>
</dbReference>
<dbReference type="PANTHER" id="PTHR33992">
    <property type="entry name" value="RIBONUCLEASE P PROTEIN COMPONENT"/>
    <property type="match status" value="1"/>
</dbReference>
<keyword evidence="5 7" id="KW-0378">Hydrolase</keyword>
<dbReference type="GO" id="GO:0000049">
    <property type="term" value="F:tRNA binding"/>
    <property type="evidence" value="ECO:0007669"/>
    <property type="project" value="UniProtKB-UniRule"/>
</dbReference>
<evidence type="ECO:0000256" key="1">
    <source>
        <dbReference type="ARBA" id="ARBA00002663"/>
    </source>
</evidence>
<keyword evidence="10" id="KW-1185">Reference proteome</keyword>
<reference evidence="9 10" key="1">
    <citation type="submission" date="2010-03" db="EMBL/GenBank/DDBJ databases">
        <title>Complete sequence of Sideroxydans lithotrophicus ES-1.</title>
        <authorList>
            <consortium name="US DOE Joint Genome Institute"/>
            <person name="Lucas S."/>
            <person name="Copeland A."/>
            <person name="Lapidus A."/>
            <person name="Cheng J.-F."/>
            <person name="Bruce D."/>
            <person name="Goodwin L."/>
            <person name="Pitluck S."/>
            <person name="Munk A.C."/>
            <person name="Detter J.C."/>
            <person name="Han C."/>
            <person name="Tapia R."/>
            <person name="Larimer F."/>
            <person name="Land M."/>
            <person name="Hauser L."/>
            <person name="Kyrpides N."/>
            <person name="Ivanova N."/>
            <person name="Emerson D."/>
            <person name="Woyke T."/>
        </authorList>
    </citation>
    <scope>NUCLEOTIDE SEQUENCE [LARGE SCALE GENOMIC DNA]</scope>
    <source>
        <strain evidence="9 10">ES-1</strain>
    </source>
</reference>
<protein>
    <recommendedName>
        <fullName evidence="7 8">Ribonuclease P protein component</fullName>
        <shortName evidence="7">RNase P protein</shortName>
        <shortName evidence="7">RNaseP protein</shortName>
        <ecNumber evidence="7 8">3.1.26.5</ecNumber>
    </recommendedName>
    <alternativeName>
        <fullName evidence="7">Protein C5</fullName>
    </alternativeName>
</protein>
<comment type="function">
    <text evidence="1 7">RNaseP catalyzes the removal of the 5'-leader sequence from pre-tRNA to produce the mature 5'-terminus. It can also cleave other RNA substrates such as 4.5S RNA. The protein component plays an auxiliary but essential role in vivo by binding to the 5'-leader sequence and broadening the substrate specificity of the ribozyme.</text>
</comment>
<keyword evidence="6 7" id="KW-0694">RNA-binding</keyword>
<dbReference type="InterPro" id="IPR000100">
    <property type="entry name" value="RNase_P"/>
</dbReference>
<dbReference type="InterPro" id="IPR020568">
    <property type="entry name" value="Ribosomal_Su5_D2-typ_SF"/>
</dbReference>
<dbReference type="PANTHER" id="PTHR33992:SF1">
    <property type="entry name" value="RIBONUCLEASE P PROTEIN COMPONENT"/>
    <property type="match status" value="1"/>
</dbReference>
<dbReference type="AlphaFoldDB" id="D5CQK0"/>
<keyword evidence="4 7" id="KW-0255">Endonuclease</keyword>
<dbReference type="Gene3D" id="3.30.230.10">
    <property type="match status" value="1"/>
</dbReference>
<evidence type="ECO:0000256" key="6">
    <source>
        <dbReference type="ARBA" id="ARBA00022884"/>
    </source>
</evidence>
<dbReference type="GO" id="GO:0030677">
    <property type="term" value="C:ribonuclease P complex"/>
    <property type="evidence" value="ECO:0007669"/>
    <property type="project" value="TreeGrafter"/>
</dbReference>
<dbReference type="GO" id="GO:0001682">
    <property type="term" value="P:tRNA 5'-leader removal"/>
    <property type="evidence" value="ECO:0007669"/>
    <property type="project" value="UniProtKB-UniRule"/>
</dbReference>
<dbReference type="KEGG" id="slt:Slit_2996"/>
<dbReference type="InterPro" id="IPR020539">
    <property type="entry name" value="RNase_P_CS"/>
</dbReference>
<dbReference type="EMBL" id="CP001965">
    <property type="protein sequence ID" value="ADE13221.1"/>
    <property type="molecule type" value="Genomic_DNA"/>
</dbReference>
<sequence length="121" mass="13587">MGSEPNKVATLPRSFRLSRQQGFTRILQVKARTNSWFAVHTKANVSGHARLGISVSKRVLPAATQRNKVKRLIRECFRRNARCGLTNDVVIRLRKPLVDKKDIAIARVALNESLISVLATK</sequence>
<accession>D5CQK0</accession>
<keyword evidence="3 7" id="KW-0540">Nuclease</keyword>
<dbReference type="NCBIfam" id="TIGR00188">
    <property type="entry name" value="rnpA"/>
    <property type="match status" value="1"/>
</dbReference>
<dbReference type="eggNOG" id="COG0594">
    <property type="taxonomic scope" value="Bacteria"/>
</dbReference>
<evidence type="ECO:0000256" key="8">
    <source>
        <dbReference type="NCBIfam" id="TIGR00188"/>
    </source>
</evidence>
<name>D5CQK0_SIDLE</name>
<proteinExistence type="inferred from homology"/>
<evidence type="ECO:0000256" key="3">
    <source>
        <dbReference type="ARBA" id="ARBA00022722"/>
    </source>
</evidence>
<organism evidence="9 10">
    <name type="scientific">Sideroxydans lithotrophicus (strain ES-1)</name>
    <dbReference type="NCBI Taxonomy" id="580332"/>
    <lineage>
        <taxon>Bacteria</taxon>
        <taxon>Pseudomonadati</taxon>
        <taxon>Pseudomonadota</taxon>
        <taxon>Betaproteobacteria</taxon>
        <taxon>Nitrosomonadales</taxon>
        <taxon>Gallionellaceae</taxon>
        <taxon>Sideroxydans</taxon>
    </lineage>
</organism>
<evidence type="ECO:0000256" key="7">
    <source>
        <dbReference type="HAMAP-Rule" id="MF_00227"/>
    </source>
</evidence>
<evidence type="ECO:0000313" key="9">
    <source>
        <dbReference type="EMBL" id="ADE13221.1"/>
    </source>
</evidence>
<dbReference type="GO" id="GO:0042781">
    <property type="term" value="F:3'-tRNA processing endoribonuclease activity"/>
    <property type="evidence" value="ECO:0007669"/>
    <property type="project" value="TreeGrafter"/>
</dbReference>
<dbReference type="GO" id="GO:0004526">
    <property type="term" value="F:ribonuclease P activity"/>
    <property type="evidence" value="ECO:0007669"/>
    <property type="project" value="UniProtKB-UniRule"/>
</dbReference>
<keyword evidence="2 7" id="KW-0819">tRNA processing</keyword>
<gene>
    <name evidence="7" type="primary">rnpA</name>
    <name evidence="9" type="ordered locus">Slit_2996</name>
</gene>
<dbReference type="Pfam" id="PF00825">
    <property type="entry name" value="Ribonuclease_P"/>
    <property type="match status" value="1"/>
</dbReference>
<dbReference type="EC" id="3.1.26.5" evidence="7 8"/>
<comment type="catalytic activity">
    <reaction evidence="7">
        <text>Endonucleolytic cleavage of RNA, removing 5'-extranucleotides from tRNA precursor.</text>
        <dbReference type="EC" id="3.1.26.5"/>
    </reaction>
</comment>
<dbReference type="InterPro" id="IPR014721">
    <property type="entry name" value="Ribsml_uS5_D2-typ_fold_subgr"/>
</dbReference>
<evidence type="ECO:0000313" key="10">
    <source>
        <dbReference type="Proteomes" id="UP000001625"/>
    </source>
</evidence>
<evidence type="ECO:0000256" key="5">
    <source>
        <dbReference type="ARBA" id="ARBA00022801"/>
    </source>
</evidence>
<comment type="similarity">
    <text evidence="7">Belongs to the RnpA family.</text>
</comment>
<dbReference type="SUPFAM" id="SSF54211">
    <property type="entry name" value="Ribosomal protein S5 domain 2-like"/>
    <property type="match status" value="1"/>
</dbReference>
<dbReference type="HOGENOM" id="CLU_117179_11_2_4"/>
<evidence type="ECO:0000256" key="2">
    <source>
        <dbReference type="ARBA" id="ARBA00022694"/>
    </source>
</evidence>
<dbReference type="OrthoDB" id="398329at2"/>
<dbReference type="STRING" id="580332.Slit_2996"/>
<evidence type="ECO:0000256" key="4">
    <source>
        <dbReference type="ARBA" id="ARBA00022759"/>
    </source>
</evidence>